<accession>A0ABY7DKE8</accession>
<dbReference type="EMBL" id="CP111013">
    <property type="protein sequence ID" value="WAQ97668.1"/>
    <property type="molecule type" value="Genomic_DNA"/>
</dbReference>
<name>A0ABY7DKE8_MYAAR</name>
<sequence>MFDVEMSNLINAIREVSYGGKLSDSTICLCKNLSRELQSEKVTKLFARNDFVDDLNRRNILDHPGELVQYDSEDSAKRVNELQGTVTSLDREGPTVEFPTVETTIKLSKFQFEVVGASNQLKVAK</sequence>
<dbReference type="Proteomes" id="UP001164746">
    <property type="component" value="Chromosome 2"/>
</dbReference>
<evidence type="ECO:0000313" key="2">
    <source>
        <dbReference type="Proteomes" id="UP001164746"/>
    </source>
</evidence>
<gene>
    <name evidence="1" type="ORF">MAR_030358</name>
</gene>
<reference evidence="1" key="1">
    <citation type="submission" date="2022-11" db="EMBL/GenBank/DDBJ databases">
        <title>Centuries of genome instability and evolution in soft-shell clam transmissible cancer (bioRxiv).</title>
        <authorList>
            <person name="Hart S.F.M."/>
            <person name="Yonemitsu M.A."/>
            <person name="Giersch R.M."/>
            <person name="Beal B.F."/>
            <person name="Arriagada G."/>
            <person name="Davis B.W."/>
            <person name="Ostrander E.A."/>
            <person name="Goff S.P."/>
            <person name="Metzger M.J."/>
        </authorList>
    </citation>
    <scope>NUCLEOTIDE SEQUENCE</scope>
    <source>
        <strain evidence="1">MELC-2E11</strain>
        <tissue evidence="1">Siphon/mantle</tissue>
    </source>
</reference>
<evidence type="ECO:0000313" key="1">
    <source>
        <dbReference type="EMBL" id="WAQ97668.1"/>
    </source>
</evidence>
<organism evidence="1 2">
    <name type="scientific">Mya arenaria</name>
    <name type="common">Soft-shell clam</name>
    <dbReference type="NCBI Taxonomy" id="6604"/>
    <lineage>
        <taxon>Eukaryota</taxon>
        <taxon>Metazoa</taxon>
        <taxon>Spiralia</taxon>
        <taxon>Lophotrochozoa</taxon>
        <taxon>Mollusca</taxon>
        <taxon>Bivalvia</taxon>
        <taxon>Autobranchia</taxon>
        <taxon>Heteroconchia</taxon>
        <taxon>Euheterodonta</taxon>
        <taxon>Imparidentia</taxon>
        <taxon>Neoheterodontei</taxon>
        <taxon>Myida</taxon>
        <taxon>Myoidea</taxon>
        <taxon>Myidae</taxon>
        <taxon>Mya</taxon>
    </lineage>
</organism>
<protein>
    <submittedName>
        <fullName evidence="1">Uncharacterized protein</fullName>
    </submittedName>
</protein>
<proteinExistence type="predicted"/>
<keyword evidence="2" id="KW-1185">Reference proteome</keyword>